<dbReference type="InterPro" id="IPR033985">
    <property type="entry name" value="SusD-like_N"/>
</dbReference>
<dbReference type="RefSeq" id="WP_079701668.1">
    <property type="nucleotide sequence ID" value="NZ_FUYR01000001.1"/>
</dbReference>
<evidence type="ECO:0000256" key="6">
    <source>
        <dbReference type="PROSITE-ProRule" id="PRU00339"/>
    </source>
</evidence>
<dbReference type="OrthoDB" id="653598at2"/>
<dbReference type="Gene3D" id="1.25.40.900">
    <property type="match status" value="1"/>
</dbReference>
<dbReference type="InterPro" id="IPR011990">
    <property type="entry name" value="TPR-like_helical_dom_sf"/>
</dbReference>
<dbReference type="Gene3D" id="2.20.20.130">
    <property type="match status" value="1"/>
</dbReference>
<evidence type="ECO:0000313" key="9">
    <source>
        <dbReference type="EMBL" id="SKB40373.1"/>
    </source>
</evidence>
<dbReference type="PROSITE" id="PS50005">
    <property type="entry name" value="TPR"/>
    <property type="match status" value="1"/>
</dbReference>
<evidence type="ECO:0000256" key="4">
    <source>
        <dbReference type="ARBA" id="ARBA00023136"/>
    </source>
</evidence>
<keyword evidence="6" id="KW-0802">TPR repeat</keyword>
<protein>
    <submittedName>
        <fullName evidence="9">SusD family protein</fullName>
    </submittedName>
</protein>
<evidence type="ECO:0000259" key="7">
    <source>
        <dbReference type="Pfam" id="PF07980"/>
    </source>
</evidence>
<dbReference type="PROSITE" id="PS51257">
    <property type="entry name" value="PROKAR_LIPOPROTEIN"/>
    <property type="match status" value="1"/>
</dbReference>
<keyword evidence="3" id="KW-0732">Signal</keyword>
<dbReference type="STRING" id="572036.SAMN05661099_1159"/>
<feature type="domain" description="SusD-like N-terminal" evidence="8">
    <location>
        <begin position="20"/>
        <end position="227"/>
    </location>
</feature>
<dbReference type="Gene3D" id="1.25.40.390">
    <property type="match status" value="1"/>
</dbReference>
<keyword evidence="10" id="KW-1185">Reference proteome</keyword>
<organism evidence="9 10">
    <name type="scientific">Daejeonella lutea</name>
    <dbReference type="NCBI Taxonomy" id="572036"/>
    <lineage>
        <taxon>Bacteria</taxon>
        <taxon>Pseudomonadati</taxon>
        <taxon>Bacteroidota</taxon>
        <taxon>Sphingobacteriia</taxon>
        <taxon>Sphingobacteriales</taxon>
        <taxon>Sphingobacteriaceae</taxon>
        <taxon>Daejeonella</taxon>
    </lineage>
</organism>
<keyword evidence="5" id="KW-0998">Cell outer membrane</keyword>
<reference evidence="10" key="1">
    <citation type="submission" date="2017-02" db="EMBL/GenBank/DDBJ databases">
        <authorList>
            <person name="Varghese N."/>
            <person name="Submissions S."/>
        </authorList>
    </citation>
    <scope>NUCLEOTIDE SEQUENCE [LARGE SCALE GENOMIC DNA]</scope>
    <source>
        <strain evidence="10">DSM 22385</strain>
    </source>
</reference>
<dbReference type="EMBL" id="FUYR01000001">
    <property type="protein sequence ID" value="SKB40373.1"/>
    <property type="molecule type" value="Genomic_DNA"/>
</dbReference>
<dbReference type="InterPro" id="IPR019734">
    <property type="entry name" value="TPR_rpt"/>
</dbReference>
<proteinExistence type="inferred from homology"/>
<accession>A0A1T5B0H7</accession>
<evidence type="ECO:0000256" key="3">
    <source>
        <dbReference type="ARBA" id="ARBA00022729"/>
    </source>
</evidence>
<sequence length="451" mass="50988">MKIKYSLIILLSCLSISCEKYLEVKPDKKLAVPSDNLSNLKLLLDDTNTMNQQVPALGEAASDNIFIRDTQFDPVAQVSITSVNSYLWQSDVFNDKARNDWALPYAVIINTNLVLEGTDKIQPRASEQQLWNTVKGSALLFRSFAFYTLLQEFARPYNVTTASQDPGIVLKLNSDINEVSKRSSVRQCYDKIVSDLTEAVKLLPENVTFRTEPTTAAGYALLARVYLSMNDYSQSLINAEKALQLFPTLMDYNSLSAAATFPFKRYNEEVIFHASLVQDRALAYPYACADEILYNEYRADDLRKSLFFRRNGPADIQFRGSYVGSLTNFGGMASDELYLIAAECASRIGNRAKALDYLNKLAAKRYKQPGFVNFQAGTDQEALDLILKERRKELLFRNLRWGDINRLKAEARYRTTITKVSKGVVYVLPAEKNYVFLIPRKVIEASGMAQN</sequence>
<comment type="subcellular location">
    <subcellularLocation>
        <location evidence="1">Cell outer membrane</location>
    </subcellularLocation>
</comment>
<dbReference type="SMART" id="SM00028">
    <property type="entry name" value="TPR"/>
    <property type="match status" value="1"/>
</dbReference>
<keyword evidence="4" id="KW-0472">Membrane</keyword>
<dbReference type="AlphaFoldDB" id="A0A1T5B0H7"/>
<evidence type="ECO:0000313" key="10">
    <source>
        <dbReference type="Proteomes" id="UP000189981"/>
    </source>
</evidence>
<dbReference type="Pfam" id="PF14322">
    <property type="entry name" value="SusD-like_3"/>
    <property type="match status" value="1"/>
</dbReference>
<feature type="repeat" description="TPR" evidence="6">
    <location>
        <begin position="216"/>
        <end position="249"/>
    </location>
</feature>
<name>A0A1T5B0H7_9SPHI</name>
<dbReference type="Pfam" id="PF07980">
    <property type="entry name" value="SusD_RagB"/>
    <property type="match status" value="1"/>
</dbReference>
<dbReference type="GO" id="GO:0009279">
    <property type="term" value="C:cell outer membrane"/>
    <property type="evidence" value="ECO:0007669"/>
    <property type="project" value="UniProtKB-SubCell"/>
</dbReference>
<gene>
    <name evidence="9" type="ORF">SAMN05661099_1159</name>
</gene>
<feature type="domain" description="RagB/SusD" evidence="7">
    <location>
        <begin position="336"/>
        <end position="410"/>
    </location>
</feature>
<dbReference type="Proteomes" id="UP000189981">
    <property type="component" value="Unassembled WGS sequence"/>
</dbReference>
<evidence type="ECO:0000256" key="5">
    <source>
        <dbReference type="ARBA" id="ARBA00023237"/>
    </source>
</evidence>
<dbReference type="SUPFAM" id="SSF48452">
    <property type="entry name" value="TPR-like"/>
    <property type="match status" value="1"/>
</dbReference>
<evidence type="ECO:0000256" key="1">
    <source>
        <dbReference type="ARBA" id="ARBA00004442"/>
    </source>
</evidence>
<dbReference type="InterPro" id="IPR012944">
    <property type="entry name" value="SusD_RagB_dom"/>
</dbReference>
<comment type="similarity">
    <text evidence="2">Belongs to the SusD family.</text>
</comment>
<evidence type="ECO:0000259" key="8">
    <source>
        <dbReference type="Pfam" id="PF14322"/>
    </source>
</evidence>
<evidence type="ECO:0000256" key="2">
    <source>
        <dbReference type="ARBA" id="ARBA00006275"/>
    </source>
</evidence>